<sequence length="185" mass="21212">MTLNERNVSILDGIKSPSALQLKEALESLEISLEDLKPFLQSPEGKPYYRRLLYQNEEAELLVMNWSDIECSPHDHGNSLGWIRVMDGGALNTVYEVKDGLLPRELFTRTYQKGSFFFAPKRGIHKMQRGDGENLVTLHLYAPPIKGMKVFDLETCAACVVSNECGAWWPDHQKQKLKDIRVRKY</sequence>
<dbReference type="Gene3D" id="2.60.120.10">
    <property type="entry name" value="Jelly Rolls"/>
    <property type="match status" value="1"/>
</dbReference>
<keyword evidence="2" id="KW-0479">Metal-binding</keyword>
<dbReference type="InterPro" id="IPR011051">
    <property type="entry name" value="RmlC_Cupin_sf"/>
</dbReference>
<evidence type="ECO:0000256" key="3">
    <source>
        <dbReference type="ARBA" id="ARBA00022964"/>
    </source>
</evidence>
<dbReference type="Proteomes" id="UP001389717">
    <property type="component" value="Unassembled WGS sequence"/>
</dbReference>
<dbReference type="Pfam" id="PF05995">
    <property type="entry name" value="CDO_I"/>
    <property type="match status" value="1"/>
</dbReference>
<dbReference type="GO" id="GO:0051213">
    <property type="term" value="F:dioxygenase activity"/>
    <property type="evidence" value="ECO:0007669"/>
    <property type="project" value="UniProtKB-KW"/>
</dbReference>
<keyword evidence="3 6" id="KW-0223">Dioxygenase</keyword>
<protein>
    <submittedName>
        <fullName evidence="6">Cysteine dioxygenase family protein</fullName>
    </submittedName>
</protein>
<dbReference type="SUPFAM" id="SSF51182">
    <property type="entry name" value="RmlC-like cupins"/>
    <property type="match status" value="1"/>
</dbReference>
<dbReference type="PANTHER" id="PTHR12918:SF1">
    <property type="entry name" value="CYSTEINE DIOXYGENASE TYPE 1"/>
    <property type="match status" value="1"/>
</dbReference>
<evidence type="ECO:0000256" key="5">
    <source>
        <dbReference type="ARBA" id="ARBA00023004"/>
    </source>
</evidence>
<dbReference type="InterPro" id="IPR014710">
    <property type="entry name" value="RmlC-like_jellyroll"/>
</dbReference>
<evidence type="ECO:0000256" key="2">
    <source>
        <dbReference type="ARBA" id="ARBA00022723"/>
    </source>
</evidence>
<gene>
    <name evidence="6" type="ORF">AAEO50_20230</name>
</gene>
<keyword evidence="4" id="KW-0560">Oxidoreductase</keyword>
<organism evidence="6 7">
    <name type="scientific">Rossellomorea oryzaecorticis</name>
    <dbReference type="NCBI Taxonomy" id="1396505"/>
    <lineage>
        <taxon>Bacteria</taxon>
        <taxon>Bacillati</taxon>
        <taxon>Bacillota</taxon>
        <taxon>Bacilli</taxon>
        <taxon>Bacillales</taxon>
        <taxon>Bacillaceae</taxon>
        <taxon>Rossellomorea</taxon>
    </lineage>
</organism>
<dbReference type="CDD" id="cd10548">
    <property type="entry name" value="cupin_CDO"/>
    <property type="match status" value="1"/>
</dbReference>
<accession>A0ABU9KES5</accession>
<evidence type="ECO:0000313" key="6">
    <source>
        <dbReference type="EMBL" id="MEL3974620.1"/>
    </source>
</evidence>
<reference evidence="6 7" key="1">
    <citation type="submission" date="2024-04" db="EMBL/GenBank/DDBJ databases">
        <title>Bacillus oryzaecorticis sp. nov., a moderately halophilic bacterium isolated from rice husks.</title>
        <authorList>
            <person name="Zhu H.-S."/>
        </authorList>
    </citation>
    <scope>NUCLEOTIDE SEQUENCE [LARGE SCALE GENOMIC DNA]</scope>
    <source>
        <strain evidence="6 7">ZC255</strain>
    </source>
</reference>
<evidence type="ECO:0000256" key="4">
    <source>
        <dbReference type="ARBA" id="ARBA00023002"/>
    </source>
</evidence>
<proteinExistence type="inferred from homology"/>
<keyword evidence="7" id="KW-1185">Reference proteome</keyword>
<name>A0ABU9KES5_9BACI</name>
<dbReference type="InterPro" id="IPR010300">
    <property type="entry name" value="CDO_1"/>
</dbReference>
<dbReference type="EMBL" id="JBBYAF010000064">
    <property type="protein sequence ID" value="MEL3974620.1"/>
    <property type="molecule type" value="Genomic_DNA"/>
</dbReference>
<comment type="caution">
    <text evidence="6">The sequence shown here is derived from an EMBL/GenBank/DDBJ whole genome shotgun (WGS) entry which is preliminary data.</text>
</comment>
<evidence type="ECO:0000256" key="1">
    <source>
        <dbReference type="ARBA" id="ARBA00006622"/>
    </source>
</evidence>
<dbReference type="PANTHER" id="PTHR12918">
    <property type="entry name" value="CYSTEINE DIOXYGENASE"/>
    <property type="match status" value="1"/>
</dbReference>
<dbReference type="RefSeq" id="WP_341986164.1">
    <property type="nucleotide sequence ID" value="NZ_JBBYAF010000064.1"/>
</dbReference>
<evidence type="ECO:0000313" key="7">
    <source>
        <dbReference type="Proteomes" id="UP001389717"/>
    </source>
</evidence>
<comment type="similarity">
    <text evidence="1">Belongs to the cysteine dioxygenase family.</text>
</comment>
<keyword evidence="5" id="KW-0408">Iron</keyword>